<comment type="caution">
    <text evidence="2">The sequence shown here is derived from an EMBL/GenBank/DDBJ whole genome shotgun (WGS) entry which is preliminary data.</text>
</comment>
<feature type="region of interest" description="Disordered" evidence="1">
    <location>
        <begin position="61"/>
        <end position="88"/>
    </location>
</feature>
<reference evidence="2" key="1">
    <citation type="journal article" date="2023" name="G3 (Bethesda)">
        <title>A reference genome for the long-term kleptoplast-retaining sea slug Elysia crispata morphotype clarki.</title>
        <authorList>
            <person name="Eastman K.E."/>
            <person name="Pendleton A.L."/>
            <person name="Shaikh M.A."/>
            <person name="Suttiyut T."/>
            <person name="Ogas R."/>
            <person name="Tomko P."/>
            <person name="Gavelis G."/>
            <person name="Widhalm J.R."/>
            <person name="Wisecaver J.H."/>
        </authorList>
    </citation>
    <scope>NUCLEOTIDE SEQUENCE</scope>
    <source>
        <strain evidence="2">ECLA1</strain>
    </source>
</reference>
<evidence type="ECO:0000313" key="3">
    <source>
        <dbReference type="Proteomes" id="UP001283361"/>
    </source>
</evidence>
<dbReference type="AlphaFoldDB" id="A0AAE0ZRZ9"/>
<evidence type="ECO:0000313" key="2">
    <source>
        <dbReference type="EMBL" id="KAK3774504.1"/>
    </source>
</evidence>
<dbReference type="Proteomes" id="UP001283361">
    <property type="component" value="Unassembled WGS sequence"/>
</dbReference>
<evidence type="ECO:0000256" key="1">
    <source>
        <dbReference type="SAM" id="MobiDB-lite"/>
    </source>
</evidence>
<organism evidence="2 3">
    <name type="scientific">Elysia crispata</name>
    <name type="common">lettuce slug</name>
    <dbReference type="NCBI Taxonomy" id="231223"/>
    <lineage>
        <taxon>Eukaryota</taxon>
        <taxon>Metazoa</taxon>
        <taxon>Spiralia</taxon>
        <taxon>Lophotrochozoa</taxon>
        <taxon>Mollusca</taxon>
        <taxon>Gastropoda</taxon>
        <taxon>Heterobranchia</taxon>
        <taxon>Euthyneura</taxon>
        <taxon>Panpulmonata</taxon>
        <taxon>Sacoglossa</taxon>
        <taxon>Placobranchoidea</taxon>
        <taxon>Plakobranchidae</taxon>
        <taxon>Elysia</taxon>
    </lineage>
</organism>
<sequence>MSPTATSLDNHRSLSPALIATNNLPRSQYGARSWQVQKILKTLQIGSAALRMRGSVLTEMPDDCRTPGGQIISPCGGARPRHSGGKWR</sequence>
<proteinExistence type="predicted"/>
<gene>
    <name evidence="2" type="ORF">RRG08_049440</name>
</gene>
<feature type="compositionally biased region" description="Basic residues" evidence="1">
    <location>
        <begin position="79"/>
        <end position="88"/>
    </location>
</feature>
<keyword evidence="3" id="KW-1185">Reference proteome</keyword>
<protein>
    <submittedName>
        <fullName evidence="2">Uncharacterized protein</fullName>
    </submittedName>
</protein>
<name>A0AAE0ZRZ9_9GAST</name>
<accession>A0AAE0ZRZ9</accession>
<dbReference type="EMBL" id="JAWDGP010003406">
    <property type="protein sequence ID" value="KAK3774504.1"/>
    <property type="molecule type" value="Genomic_DNA"/>
</dbReference>